<dbReference type="Proteomes" id="UP000254589">
    <property type="component" value="Unassembled WGS sequence"/>
</dbReference>
<organism evidence="1 2">
    <name type="scientific">Pandoraea pulmonicola</name>
    <dbReference type="NCBI Taxonomy" id="93221"/>
    <lineage>
        <taxon>Bacteria</taxon>
        <taxon>Pseudomonadati</taxon>
        <taxon>Pseudomonadota</taxon>
        <taxon>Betaproteobacteria</taxon>
        <taxon>Burkholderiales</taxon>
        <taxon>Burkholderiaceae</taxon>
        <taxon>Pandoraea</taxon>
    </lineage>
</organism>
<accession>A0AAJ4ZDA0</accession>
<evidence type="ECO:0000313" key="1">
    <source>
        <dbReference type="EMBL" id="SUA91227.1"/>
    </source>
</evidence>
<gene>
    <name evidence="1" type="ORF">NCTC13159_02718</name>
</gene>
<sequence>MIMVIPPNWFLYPDYVPPDKTRFCGGLSIASALEASRRMVTKPVQHGRIRKWLSRRYVGQYLTRN</sequence>
<comment type="caution">
    <text evidence="1">The sequence shown here is derived from an EMBL/GenBank/DDBJ whole genome shotgun (WGS) entry which is preliminary data.</text>
</comment>
<dbReference type="RefSeq" id="WP_115089016.1">
    <property type="nucleotide sequence ID" value="NZ_CP010310.2"/>
</dbReference>
<dbReference type="AlphaFoldDB" id="A0AAJ4ZDA0"/>
<reference evidence="1 2" key="1">
    <citation type="submission" date="2018-06" db="EMBL/GenBank/DDBJ databases">
        <authorList>
            <consortium name="Pathogen Informatics"/>
            <person name="Doyle S."/>
        </authorList>
    </citation>
    <scope>NUCLEOTIDE SEQUENCE [LARGE SCALE GENOMIC DNA]</scope>
    <source>
        <strain evidence="1 2">NCTC13159</strain>
    </source>
</reference>
<proteinExistence type="predicted"/>
<dbReference type="EMBL" id="UGSJ01000001">
    <property type="protein sequence ID" value="SUA91227.1"/>
    <property type="molecule type" value="Genomic_DNA"/>
</dbReference>
<evidence type="ECO:0000313" key="2">
    <source>
        <dbReference type="Proteomes" id="UP000254589"/>
    </source>
</evidence>
<protein>
    <submittedName>
        <fullName evidence="1">Uncharacterized protein</fullName>
    </submittedName>
</protein>
<name>A0AAJ4ZDA0_PANPU</name>